<evidence type="ECO:0000256" key="13">
    <source>
        <dbReference type="SAM" id="Phobius"/>
    </source>
</evidence>
<evidence type="ECO:0000256" key="10">
    <source>
        <dbReference type="ARBA" id="ARBA00057335"/>
    </source>
</evidence>
<comment type="pathway">
    <text evidence="2 12">Glycan metabolism; pectin degradation; 2-dehydro-3-deoxy-D-gluconate from pectin: step 1/5.</text>
</comment>
<evidence type="ECO:0000256" key="3">
    <source>
        <dbReference type="ARBA" id="ARBA00008891"/>
    </source>
</evidence>
<evidence type="ECO:0000256" key="5">
    <source>
        <dbReference type="ARBA" id="ARBA00022512"/>
    </source>
</evidence>
<dbReference type="Proteomes" id="UP000265566">
    <property type="component" value="Chromosome 6"/>
</dbReference>
<dbReference type="PROSITE" id="PS00503">
    <property type="entry name" value="PECTINESTERASE_2"/>
    <property type="match status" value="1"/>
</dbReference>
<dbReference type="InterPro" id="IPR012334">
    <property type="entry name" value="Pectin_lyas_fold"/>
</dbReference>
<dbReference type="InterPro" id="IPR000070">
    <property type="entry name" value="Pectinesterase_cat"/>
</dbReference>
<dbReference type="InterPro" id="IPR033131">
    <property type="entry name" value="Pectinesterase_Asp_AS"/>
</dbReference>
<dbReference type="PANTHER" id="PTHR31321:SF76">
    <property type="entry name" value="PECTINESTERASE 10-RELATED"/>
    <property type="match status" value="1"/>
</dbReference>
<keyword evidence="5 12" id="KW-0134">Cell wall</keyword>
<dbReference type="GO" id="GO:0045490">
    <property type="term" value="P:pectin catabolic process"/>
    <property type="evidence" value="ECO:0007669"/>
    <property type="project" value="UniProtKB-UniRule"/>
</dbReference>
<reference evidence="15" key="1">
    <citation type="journal article" date="2018" name="Nat. Plants">
        <title>Whole-genome landscape of Medicago truncatula symbiotic genes.</title>
        <authorList>
            <person name="Pecrix Y."/>
            <person name="Gamas P."/>
            <person name="Carrere S."/>
        </authorList>
    </citation>
    <scope>NUCLEOTIDE SEQUENCE</scope>
    <source>
        <tissue evidence="15">Leaves</tissue>
    </source>
</reference>
<comment type="function">
    <text evidence="10 12">Acts in the modification of cell walls via demethylesterification of cell wall pectin.</text>
</comment>
<protein>
    <recommendedName>
        <fullName evidence="4 12">Pectinesterase</fullName>
        <ecNumber evidence="4 12">3.1.1.11</ecNumber>
    </recommendedName>
</protein>
<keyword evidence="13" id="KW-0472">Membrane</keyword>
<keyword evidence="13" id="KW-1133">Transmembrane helix</keyword>
<dbReference type="InterPro" id="IPR018040">
    <property type="entry name" value="Pectinesterase_Tyr_AS"/>
</dbReference>
<keyword evidence="12" id="KW-0961">Cell wall biogenesis/degradation</keyword>
<feature type="active site" evidence="11">
    <location>
        <position position="218"/>
    </location>
</feature>
<evidence type="ECO:0000256" key="6">
    <source>
        <dbReference type="ARBA" id="ARBA00022801"/>
    </source>
</evidence>
<comment type="catalytic activity">
    <reaction evidence="9 12">
        <text>[(1-&gt;4)-alpha-D-galacturonosyl methyl ester](n) + n H2O = [(1-&gt;4)-alpha-D-galacturonosyl](n) + n methanol + n H(+)</text>
        <dbReference type="Rhea" id="RHEA:22380"/>
        <dbReference type="Rhea" id="RHEA-COMP:14570"/>
        <dbReference type="Rhea" id="RHEA-COMP:14573"/>
        <dbReference type="ChEBI" id="CHEBI:15377"/>
        <dbReference type="ChEBI" id="CHEBI:15378"/>
        <dbReference type="ChEBI" id="CHEBI:17790"/>
        <dbReference type="ChEBI" id="CHEBI:140522"/>
        <dbReference type="ChEBI" id="CHEBI:140523"/>
        <dbReference type="EC" id="3.1.1.11"/>
    </reaction>
</comment>
<keyword evidence="12" id="KW-0964">Secreted</keyword>
<dbReference type="SUPFAM" id="SSF51126">
    <property type="entry name" value="Pectin lyase-like"/>
    <property type="match status" value="1"/>
</dbReference>
<gene>
    <name evidence="15" type="ORF">MtrunA17_Chr6g0466951</name>
</gene>
<evidence type="ECO:0000256" key="2">
    <source>
        <dbReference type="ARBA" id="ARBA00005184"/>
    </source>
</evidence>
<dbReference type="PROSITE" id="PS00800">
    <property type="entry name" value="PECTINESTERASE_1"/>
    <property type="match status" value="1"/>
</dbReference>
<keyword evidence="7 12" id="KW-0063">Aspartyl esterase</keyword>
<organism evidence="15">
    <name type="scientific">Medicago truncatula</name>
    <name type="common">Barrel medic</name>
    <name type="synonym">Medicago tribuloides</name>
    <dbReference type="NCBI Taxonomy" id="3880"/>
    <lineage>
        <taxon>Eukaryota</taxon>
        <taxon>Viridiplantae</taxon>
        <taxon>Streptophyta</taxon>
        <taxon>Embryophyta</taxon>
        <taxon>Tracheophyta</taxon>
        <taxon>Spermatophyta</taxon>
        <taxon>Magnoliopsida</taxon>
        <taxon>eudicotyledons</taxon>
        <taxon>Gunneridae</taxon>
        <taxon>Pentapetalae</taxon>
        <taxon>rosids</taxon>
        <taxon>fabids</taxon>
        <taxon>Fabales</taxon>
        <taxon>Fabaceae</taxon>
        <taxon>Papilionoideae</taxon>
        <taxon>50 kb inversion clade</taxon>
        <taxon>NPAAA clade</taxon>
        <taxon>Hologalegina</taxon>
        <taxon>IRL clade</taxon>
        <taxon>Trifolieae</taxon>
        <taxon>Medicago</taxon>
    </lineage>
</organism>
<dbReference type="GO" id="GO:0042545">
    <property type="term" value="P:cell wall modification"/>
    <property type="evidence" value="ECO:0007669"/>
    <property type="project" value="UniProtKB-UniRule"/>
</dbReference>
<dbReference type="Gene3D" id="2.160.20.10">
    <property type="entry name" value="Single-stranded right-handed beta-helix, Pectin lyase-like"/>
    <property type="match status" value="1"/>
</dbReference>
<dbReference type="InterPro" id="IPR011050">
    <property type="entry name" value="Pectin_lyase_fold/virulence"/>
</dbReference>
<dbReference type="PANTHER" id="PTHR31321">
    <property type="entry name" value="ACYL-COA THIOESTER HYDROLASE YBHC-RELATED"/>
    <property type="match status" value="1"/>
</dbReference>
<evidence type="ECO:0000256" key="4">
    <source>
        <dbReference type="ARBA" id="ARBA00013229"/>
    </source>
</evidence>
<dbReference type="EC" id="3.1.1.11" evidence="4 12"/>
<keyword evidence="6 12" id="KW-0378">Hydrolase</keyword>
<evidence type="ECO:0000313" key="15">
    <source>
        <dbReference type="EMBL" id="RHN51289.1"/>
    </source>
</evidence>
<evidence type="ECO:0000256" key="11">
    <source>
        <dbReference type="PROSITE-ProRule" id="PRU10040"/>
    </source>
</evidence>
<accession>A0A396HDB8</accession>
<comment type="caution">
    <text evidence="15">The sequence shown here is derived from an EMBL/GenBank/DDBJ whole genome shotgun (WGS) entry which is preliminary data.</text>
</comment>
<evidence type="ECO:0000259" key="14">
    <source>
        <dbReference type="Pfam" id="PF01095"/>
    </source>
</evidence>
<keyword evidence="13" id="KW-0812">Transmembrane</keyword>
<comment type="similarity">
    <text evidence="3">Belongs to the pectinesterase family.</text>
</comment>
<proteinExistence type="inferred from homology"/>
<dbReference type="AlphaFoldDB" id="A0A396HDB8"/>
<evidence type="ECO:0000256" key="8">
    <source>
        <dbReference type="ARBA" id="ARBA00023180"/>
    </source>
</evidence>
<sequence>MHTSFQHSSYMSSQQFHICFHLLRVQILRSIIMFRFLLFAFIFVGLKQDGANAQIYKRVGNKLLPYSTIIVDPLGNGNFTTIKSAIESIPLNNKHWVAIRVKAGTYREKIEIPRDKPYIILKGAGKRKTIVEWDDHAPISQSATFSSMADNVVVKSISFRNTYKNPIKNHTHIAAVAAMISGDKTYFFRVGFFGYQDTLWDNNGRHYYKLCTIQGAIDFIFGAGQSLFERCSISVIGGGYITAQGRTNANDESGFVFKDCHIFGNARAYLGRPWRRYARVLFYKTNMTKIVAPRGWNPWSFDGEEDQITFAEYGNFGPGADTSKRVKWTKKLDLETVENMASLNFINTPEEWINYQPF</sequence>
<feature type="domain" description="Pectinesterase catalytic" evidence="14">
    <location>
        <begin position="69"/>
        <end position="346"/>
    </location>
</feature>
<evidence type="ECO:0000256" key="7">
    <source>
        <dbReference type="ARBA" id="ARBA00023085"/>
    </source>
</evidence>
<dbReference type="EMBL" id="PSQE01000006">
    <property type="protein sequence ID" value="RHN51289.1"/>
    <property type="molecule type" value="Genomic_DNA"/>
</dbReference>
<dbReference type="Gramene" id="rna35705">
    <property type="protein sequence ID" value="RHN51289.1"/>
    <property type="gene ID" value="gene35705"/>
</dbReference>
<dbReference type="FunFam" id="2.160.20.10:FF:000013">
    <property type="entry name" value="Pectinesterase"/>
    <property type="match status" value="1"/>
</dbReference>
<name>A0A396HDB8_MEDTR</name>
<keyword evidence="8" id="KW-0325">Glycoprotein</keyword>
<dbReference type="Pfam" id="PF01095">
    <property type="entry name" value="Pectinesterase"/>
    <property type="match status" value="1"/>
</dbReference>
<dbReference type="GO" id="GO:0030599">
    <property type="term" value="F:pectinesterase activity"/>
    <property type="evidence" value="ECO:0007669"/>
    <property type="project" value="UniProtKB-UniRule"/>
</dbReference>
<dbReference type="UniPathway" id="UPA00545">
    <property type="reaction ID" value="UER00823"/>
</dbReference>
<comment type="subcellular location">
    <subcellularLocation>
        <location evidence="1 12">Secreted</location>
        <location evidence="1 12">Cell wall</location>
    </subcellularLocation>
</comment>
<evidence type="ECO:0000256" key="9">
    <source>
        <dbReference type="ARBA" id="ARBA00047928"/>
    </source>
</evidence>
<evidence type="ECO:0000256" key="12">
    <source>
        <dbReference type="RuleBase" id="RU000589"/>
    </source>
</evidence>
<evidence type="ECO:0000256" key="1">
    <source>
        <dbReference type="ARBA" id="ARBA00004191"/>
    </source>
</evidence>
<feature type="transmembrane region" description="Helical" evidence="13">
    <location>
        <begin position="27"/>
        <end position="46"/>
    </location>
</feature>